<dbReference type="Pfam" id="PF14833">
    <property type="entry name" value="NAD_binding_11"/>
    <property type="match status" value="1"/>
</dbReference>
<keyword evidence="2 7" id="KW-0560">Oxidoreductase</keyword>
<gene>
    <name evidence="7" type="ORF">HNR00_004541</name>
</gene>
<dbReference type="EC" id="1.1.1.60" evidence="7"/>
<dbReference type="Gene3D" id="3.40.50.720">
    <property type="entry name" value="NAD(P)-binding Rossmann-like Domain"/>
    <property type="match status" value="1"/>
</dbReference>
<dbReference type="Proteomes" id="UP000583454">
    <property type="component" value="Unassembled WGS sequence"/>
</dbReference>
<keyword evidence="8" id="KW-1185">Reference proteome</keyword>
<feature type="active site" evidence="4">
    <location>
        <position position="170"/>
    </location>
</feature>
<dbReference type="PIRSF" id="PIRSF000103">
    <property type="entry name" value="HIBADH"/>
    <property type="match status" value="1"/>
</dbReference>
<sequence length="296" mass="30600">MATIGFIGLGIMGRPMAENLIKAGHTLFLKSRRDVPAELIAAGGTACDSAREVAERADIVITMLPDTPQVADVLFGADGVAEGLSGSKIVIDMSSIDPIATRGFAERINELGSAYLDAPVSGGEVGARAGSLTIMVGGPEDAFAQAKPLFEAMGKNITLVGGNGDGQTTKVANQIIVALTIEAVGEALVFASKAGADPARVRAALMGGFAASRILEVHGERMVKRTFDPGFRIDLHRKDLNLALQGGRTLGVALPNTATAMELFNACAAHGGGDQDHSAMVRALERMAAHEIGQGK</sequence>
<dbReference type="InterPro" id="IPR013328">
    <property type="entry name" value="6PGD_dom2"/>
</dbReference>
<dbReference type="InterPro" id="IPR002204">
    <property type="entry name" value="3-OH-isobutyrate_DH-rel_CS"/>
</dbReference>
<evidence type="ECO:0000313" key="8">
    <source>
        <dbReference type="Proteomes" id="UP000583454"/>
    </source>
</evidence>
<dbReference type="PANTHER" id="PTHR43060:SF15">
    <property type="entry name" value="3-HYDROXYISOBUTYRATE DEHYDROGENASE-LIKE 1, MITOCHONDRIAL-RELATED"/>
    <property type="match status" value="1"/>
</dbReference>
<dbReference type="SUPFAM" id="SSF51735">
    <property type="entry name" value="NAD(P)-binding Rossmann-fold domains"/>
    <property type="match status" value="1"/>
</dbReference>
<dbReference type="InterPro" id="IPR015815">
    <property type="entry name" value="HIBADH-related"/>
</dbReference>
<comment type="caution">
    <text evidence="7">The sequence shown here is derived from an EMBL/GenBank/DDBJ whole genome shotgun (WGS) entry which is preliminary data.</text>
</comment>
<dbReference type="GO" id="GO:0051287">
    <property type="term" value="F:NAD binding"/>
    <property type="evidence" value="ECO:0007669"/>
    <property type="project" value="InterPro"/>
</dbReference>
<dbReference type="GO" id="GO:0046487">
    <property type="term" value="P:glyoxylate metabolic process"/>
    <property type="evidence" value="ECO:0007669"/>
    <property type="project" value="InterPro"/>
</dbReference>
<dbReference type="InterPro" id="IPR029154">
    <property type="entry name" value="HIBADH-like_NADP-bd"/>
</dbReference>
<dbReference type="NCBIfam" id="TIGR01505">
    <property type="entry name" value="tartro_sem_red"/>
    <property type="match status" value="1"/>
</dbReference>
<dbReference type="EMBL" id="JACHOP010000028">
    <property type="protein sequence ID" value="MBB5759807.1"/>
    <property type="molecule type" value="Genomic_DNA"/>
</dbReference>
<dbReference type="InterPro" id="IPR036291">
    <property type="entry name" value="NAD(P)-bd_dom_sf"/>
</dbReference>
<dbReference type="GO" id="GO:0050661">
    <property type="term" value="F:NADP binding"/>
    <property type="evidence" value="ECO:0007669"/>
    <property type="project" value="InterPro"/>
</dbReference>
<dbReference type="InterPro" id="IPR008927">
    <property type="entry name" value="6-PGluconate_DH-like_C_sf"/>
</dbReference>
<dbReference type="RefSeq" id="WP_183573214.1">
    <property type="nucleotide sequence ID" value="NZ_JACHOP010000028.1"/>
</dbReference>
<protein>
    <submittedName>
        <fullName evidence="7">2-hydroxy-3-oxopropionate reductase</fullName>
        <ecNumber evidence="7">1.1.1.60</ecNumber>
    </submittedName>
</protein>
<keyword evidence="3" id="KW-0520">NAD</keyword>
<comment type="similarity">
    <text evidence="1">Belongs to the HIBADH-related family.</text>
</comment>
<feature type="domain" description="3-hydroxyisobutyrate dehydrogenase-like NAD-binding" evidence="6">
    <location>
        <begin position="164"/>
        <end position="284"/>
    </location>
</feature>
<dbReference type="InterPro" id="IPR006115">
    <property type="entry name" value="6PGDH_NADP-bd"/>
</dbReference>
<dbReference type="InterPro" id="IPR006398">
    <property type="entry name" value="Tartro_sem_red"/>
</dbReference>
<reference evidence="7 8" key="1">
    <citation type="submission" date="2020-08" db="EMBL/GenBank/DDBJ databases">
        <title>Genomic Encyclopedia of Type Strains, Phase IV (KMG-IV): sequencing the most valuable type-strain genomes for metagenomic binning, comparative biology and taxonomic classification.</title>
        <authorList>
            <person name="Goeker M."/>
        </authorList>
    </citation>
    <scope>NUCLEOTIDE SEQUENCE [LARGE SCALE GENOMIC DNA]</scope>
    <source>
        <strain evidence="7 8">DSM 2163</strain>
    </source>
</reference>
<dbReference type="PROSITE" id="PS00895">
    <property type="entry name" value="3_HYDROXYISOBUT_DH"/>
    <property type="match status" value="1"/>
</dbReference>
<dbReference type="AlphaFoldDB" id="A0A840ZSK4"/>
<organism evidence="7 8">
    <name type="scientific">Methylorubrum rhodinum</name>
    <dbReference type="NCBI Taxonomy" id="29428"/>
    <lineage>
        <taxon>Bacteria</taxon>
        <taxon>Pseudomonadati</taxon>
        <taxon>Pseudomonadota</taxon>
        <taxon>Alphaproteobacteria</taxon>
        <taxon>Hyphomicrobiales</taxon>
        <taxon>Methylobacteriaceae</taxon>
        <taxon>Methylorubrum</taxon>
    </lineage>
</organism>
<dbReference type="PANTHER" id="PTHR43060">
    <property type="entry name" value="3-HYDROXYISOBUTYRATE DEHYDROGENASE-LIKE 1, MITOCHONDRIAL-RELATED"/>
    <property type="match status" value="1"/>
</dbReference>
<evidence type="ECO:0000259" key="5">
    <source>
        <dbReference type="Pfam" id="PF03446"/>
    </source>
</evidence>
<evidence type="ECO:0000259" key="6">
    <source>
        <dbReference type="Pfam" id="PF14833"/>
    </source>
</evidence>
<evidence type="ECO:0000313" key="7">
    <source>
        <dbReference type="EMBL" id="MBB5759807.1"/>
    </source>
</evidence>
<feature type="domain" description="6-phosphogluconate dehydrogenase NADP-binding" evidence="5">
    <location>
        <begin position="3"/>
        <end position="161"/>
    </location>
</feature>
<evidence type="ECO:0000256" key="1">
    <source>
        <dbReference type="ARBA" id="ARBA00009080"/>
    </source>
</evidence>
<evidence type="ECO:0000256" key="2">
    <source>
        <dbReference type="ARBA" id="ARBA00023002"/>
    </source>
</evidence>
<accession>A0A840ZSK4</accession>
<dbReference type="GO" id="GO:0016054">
    <property type="term" value="P:organic acid catabolic process"/>
    <property type="evidence" value="ECO:0007669"/>
    <property type="project" value="UniProtKB-ARBA"/>
</dbReference>
<dbReference type="GO" id="GO:0008679">
    <property type="term" value="F:2-hydroxy-3-oxopropionate reductase activity"/>
    <property type="evidence" value="ECO:0007669"/>
    <property type="project" value="UniProtKB-EC"/>
</dbReference>
<evidence type="ECO:0000256" key="3">
    <source>
        <dbReference type="ARBA" id="ARBA00023027"/>
    </source>
</evidence>
<proteinExistence type="inferred from homology"/>
<dbReference type="Pfam" id="PF03446">
    <property type="entry name" value="NAD_binding_2"/>
    <property type="match status" value="1"/>
</dbReference>
<dbReference type="Gene3D" id="1.10.1040.10">
    <property type="entry name" value="N-(1-d-carboxylethyl)-l-norvaline Dehydrogenase, domain 2"/>
    <property type="match status" value="1"/>
</dbReference>
<evidence type="ECO:0000256" key="4">
    <source>
        <dbReference type="PIRSR" id="PIRSR000103-1"/>
    </source>
</evidence>
<dbReference type="SUPFAM" id="SSF48179">
    <property type="entry name" value="6-phosphogluconate dehydrogenase C-terminal domain-like"/>
    <property type="match status" value="1"/>
</dbReference>
<name>A0A840ZSK4_9HYPH</name>